<dbReference type="Proteomes" id="UP001195483">
    <property type="component" value="Unassembled WGS sequence"/>
</dbReference>
<dbReference type="EMBL" id="JAEAOA010001146">
    <property type="protein sequence ID" value="KAK3593592.1"/>
    <property type="molecule type" value="Genomic_DNA"/>
</dbReference>
<reference evidence="1" key="2">
    <citation type="journal article" date="2021" name="Genome Biol. Evol.">
        <title>Developing a high-quality reference genome for a parasitic bivalve with doubly uniparental inheritance (Bivalvia: Unionida).</title>
        <authorList>
            <person name="Smith C.H."/>
        </authorList>
    </citation>
    <scope>NUCLEOTIDE SEQUENCE</scope>
    <source>
        <strain evidence="1">CHS0354</strain>
        <tissue evidence="1">Mantle</tissue>
    </source>
</reference>
<keyword evidence="2" id="KW-1185">Reference proteome</keyword>
<organism evidence="1 2">
    <name type="scientific">Potamilus streckersoni</name>
    <dbReference type="NCBI Taxonomy" id="2493646"/>
    <lineage>
        <taxon>Eukaryota</taxon>
        <taxon>Metazoa</taxon>
        <taxon>Spiralia</taxon>
        <taxon>Lophotrochozoa</taxon>
        <taxon>Mollusca</taxon>
        <taxon>Bivalvia</taxon>
        <taxon>Autobranchia</taxon>
        <taxon>Heteroconchia</taxon>
        <taxon>Palaeoheterodonta</taxon>
        <taxon>Unionida</taxon>
        <taxon>Unionoidea</taxon>
        <taxon>Unionidae</taxon>
        <taxon>Ambleminae</taxon>
        <taxon>Lampsilini</taxon>
        <taxon>Potamilus</taxon>
    </lineage>
</organism>
<dbReference type="AlphaFoldDB" id="A0AAE0SKL1"/>
<protein>
    <submittedName>
        <fullName evidence="1">Uncharacterized protein</fullName>
    </submittedName>
</protein>
<sequence length="75" mass="8916">MGNQLLAFENDLIIMTRVRKALKRWKFLQLEISKKQETVNKGGRSNRLEPYKKERDELVEQMKKDIPELQSVTNL</sequence>
<evidence type="ECO:0000313" key="2">
    <source>
        <dbReference type="Proteomes" id="UP001195483"/>
    </source>
</evidence>
<name>A0AAE0SKL1_9BIVA</name>
<evidence type="ECO:0000313" key="1">
    <source>
        <dbReference type="EMBL" id="KAK3593592.1"/>
    </source>
</evidence>
<accession>A0AAE0SKL1</accession>
<proteinExistence type="predicted"/>
<reference evidence="1" key="1">
    <citation type="journal article" date="2021" name="Genome Biol. Evol.">
        <title>A High-Quality Reference Genome for a Parasitic Bivalve with Doubly Uniparental Inheritance (Bivalvia: Unionida).</title>
        <authorList>
            <person name="Smith C.H."/>
        </authorList>
    </citation>
    <scope>NUCLEOTIDE SEQUENCE</scope>
    <source>
        <strain evidence="1">CHS0354</strain>
    </source>
</reference>
<gene>
    <name evidence="1" type="ORF">CHS0354_018688</name>
</gene>
<reference evidence="1" key="3">
    <citation type="submission" date="2023-05" db="EMBL/GenBank/DDBJ databases">
        <authorList>
            <person name="Smith C.H."/>
        </authorList>
    </citation>
    <scope>NUCLEOTIDE SEQUENCE</scope>
    <source>
        <strain evidence="1">CHS0354</strain>
        <tissue evidence="1">Mantle</tissue>
    </source>
</reference>
<comment type="caution">
    <text evidence="1">The sequence shown here is derived from an EMBL/GenBank/DDBJ whole genome shotgun (WGS) entry which is preliminary data.</text>
</comment>